<protein>
    <submittedName>
        <fullName evidence="1">C2C2 Zn finger</fullName>
    </submittedName>
</protein>
<accession>A0A897MLP2</accession>
<keyword evidence="2" id="KW-1185">Reference proteome</keyword>
<dbReference type="GeneID" id="70683686"/>
<reference evidence="1" key="1">
    <citation type="submission" date="2020-11" db="EMBL/GenBank/DDBJ databases">
        <title>Carbohydrate-dependent, anaerobic sulfur respiration: A novel catabolism in halophilic archaea.</title>
        <authorList>
            <person name="Sorokin D.Y."/>
            <person name="Messina E."/>
            <person name="Smedile F."/>
            <person name="La Cono V."/>
            <person name="Hallsworth J.E."/>
            <person name="Yakimov M.M."/>
        </authorList>
    </citation>
    <scope>NUCLEOTIDE SEQUENCE</scope>
    <source>
        <strain evidence="1">AArc-S</strain>
    </source>
</reference>
<evidence type="ECO:0000313" key="1">
    <source>
        <dbReference type="EMBL" id="QSG01534.1"/>
    </source>
</evidence>
<dbReference type="EMBL" id="CP064786">
    <property type="protein sequence ID" value="QSG01534.1"/>
    <property type="molecule type" value="Genomic_DNA"/>
</dbReference>
<name>A0A897MLP2_9EURY</name>
<organism evidence="1 2">
    <name type="scientific">Natranaeroarchaeum sulfidigenes</name>
    <dbReference type="NCBI Taxonomy" id="2784880"/>
    <lineage>
        <taxon>Archaea</taxon>
        <taxon>Methanobacteriati</taxon>
        <taxon>Methanobacteriota</taxon>
        <taxon>Stenosarchaea group</taxon>
        <taxon>Halobacteria</taxon>
        <taxon>Halobacteriales</taxon>
        <taxon>Natronoarchaeaceae</taxon>
        <taxon>Natranaeroarchaeum</taxon>
    </lineage>
</organism>
<proteinExistence type="predicted"/>
<gene>
    <name evidence="1" type="ORF">AArcS_0300</name>
</gene>
<dbReference type="RefSeq" id="WP_238478656.1">
    <property type="nucleotide sequence ID" value="NZ_CP064786.1"/>
</dbReference>
<dbReference type="Gene3D" id="2.20.20.30">
    <property type="entry name" value="reverse gyrase domain"/>
    <property type="match status" value="1"/>
</dbReference>
<sequence length="52" mass="5791">MALLQELEERLKQFYDTEASVHRECRRCGTTVTATERACPACGSGEISELSL</sequence>
<dbReference type="AlphaFoldDB" id="A0A897MLP2"/>
<dbReference type="KEGG" id="hara:AArcS_0300"/>
<evidence type="ECO:0000313" key="2">
    <source>
        <dbReference type="Proteomes" id="UP000663586"/>
    </source>
</evidence>
<dbReference type="Proteomes" id="UP000663586">
    <property type="component" value="Chromosome"/>
</dbReference>